<evidence type="ECO:0000256" key="1">
    <source>
        <dbReference type="ARBA" id="ARBA00001911"/>
    </source>
</evidence>
<dbReference type="PANTHER" id="PTHR46091">
    <property type="entry name" value="BLR7054 PROTEIN"/>
    <property type="match status" value="1"/>
</dbReference>
<evidence type="ECO:0000256" key="6">
    <source>
        <dbReference type="ARBA" id="ARBA00022630"/>
    </source>
</evidence>
<dbReference type="PANTHER" id="PTHR46091:SF1">
    <property type="entry name" value="ALL-TRANS-RETINOL 13,14-REDUCTASE"/>
    <property type="match status" value="1"/>
</dbReference>
<keyword evidence="7" id="KW-0732">Signal</keyword>
<keyword evidence="13" id="KW-0443">Lipid metabolism</keyword>
<accession>A0ABM0LTA3</accession>
<evidence type="ECO:0000256" key="10">
    <source>
        <dbReference type="ARBA" id="ARBA00022857"/>
    </source>
</evidence>
<gene>
    <name evidence="16" type="primary">LOC101986649</name>
</gene>
<protein>
    <submittedName>
        <fullName evidence="16">All-trans-retinol 13,14-reductase-like</fullName>
    </submittedName>
</protein>
<keyword evidence="15" id="KW-1185">Reference proteome</keyword>
<evidence type="ECO:0000256" key="9">
    <source>
        <dbReference type="ARBA" id="ARBA00022827"/>
    </source>
</evidence>
<comment type="cofactor">
    <cofactor evidence="1">
        <name>NAD(+)</name>
        <dbReference type="ChEBI" id="CHEBI:57540"/>
    </cofactor>
</comment>
<keyword evidence="12" id="KW-0520">NAD</keyword>
<keyword evidence="8" id="KW-0256">Endoplasmic reticulum</keyword>
<evidence type="ECO:0000256" key="2">
    <source>
        <dbReference type="ARBA" id="ARBA00001937"/>
    </source>
</evidence>
<evidence type="ECO:0000256" key="4">
    <source>
        <dbReference type="ARBA" id="ARBA00004184"/>
    </source>
</evidence>
<evidence type="ECO:0000256" key="3">
    <source>
        <dbReference type="ARBA" id="ARBA00001974"/>
    </source>
</evidence>
<evidence type="ECO:0000313" key="16">
    <source>
        <dbReference type="RefSeq" id="XP_005372390.1"/>
    </source>
</evidence>
<keyword evidence="11" id="KW-0560">Oxidoreductase</keyword>
<sequence length="226" mass="25467">MLSVFICLRGTKEDLKLQSTNYYVYFDTNMDKAMERYISMPKEKAPEHIPLLFIAFPSTKDPTWEDRFPGRSTMTVLIPTAFEWFEEWQEEPQGKRGADYETLKNAFMEASMSVVMKLFPQLEDKVDSVIGGSPLSNQYYLAAPRGAPYGADHDLARLHPHAMASLRAQTPIPNLYLTGQDIFTCGLVGALQGALLCSSAILKRNLYSDLQALGSKVQAQQKKKMK</sequence>
<evidence type="ECO:0000256" key="14">
    <source>
        <dbReference type="ARBA" id="ARBA00023136"/>
    </source>
</evidence>
<comment type="cofactor">
    <cofactor evidence="2">
        <name>NADP(+)</name>
        <dbReference type="ChEBI" id="CHEBI:58349"/>
    </cofactor>
</comment>
<evidence type="ECO:0000256" key="13">
    <source>
        <dbReference type="ARBA" id="ARBA00023098"/>
    </source>
</evidence>
<dbReference type="GeneID" id="101986649"/>
<comment type="cofactor">
    <cofactor evidence="3">
        <name>FAD</name>
        <dbReference type="ChEBI" id="CHEBI:57692"/>
    </cofactor>
</comment>
<evidence type="ECO:0000256" key="12">
    <source>
        <dbReference type="ARBA" id="ARBA00023027"/>
    </source>
</evidence>
<reference evidence="16" key="1">
    <citation type="submission" date="2025-08" db="UniProtKB">
        <authorList>
            <consortium name="RefSeq"/>
        </authorList>
    </citation>
    <scope>IDENTIFICATION</scope>
</reference>
<evidence type="ECO:0000256" key="5">
    <source>
        <dbReference type="ARBA" id="ARBA00004586"/>
    </source>
</evidence>
<comment type="subcellular location">
    <subcellularLocation>
        <location evidence="4">Endomembrane system</location>
        <topology evidence="4">Peripheral membrane protein</topology>
    </subcellularLocation>
    <subcellularLocation>
        <location evidence="5">Endoplasmic reticulum membrane</location>
    </subcellularLocation>
</comment>
<proteinExistence type="predicted"/>
<name>A0ABM0LTA3_MICOH</name>
<keyword evidence="9" id="KW-0274">FAD</keyword>
<keyword evidence="14" id="KW-0472">Membrane</keyword>
<dbReference type="Proteomes" id="UP000694915">
    <property type="component" value="Unplaced"/>
</dbReference>
<evidence type="ECO:0000256" key="7">
    <source>
        <dbReference type="ARBA" id="ARBA00022729"/>
    </source>
</evidence>
<evidence type="ECO:0000256" key="8">
    <source>
        <dbReference type="ARBA" id="ARBA00022824"/>
    </source>
</evidence>
<dbReference type="InterPro" id="IPR052206">
    <property type="entry name" value="Retinol_saturase"/>
</dbReference>
<evidence type="ECO:0000313" key="15">
    <source>
        <dbReference type="Proteomes" id="UP000694915"/>
    </source>
</evidence>
<evidence type="ECO:0000256" key="11">
    <source>
        <dbReference type="ARBA" id="ARBA00023002"/>
    </source>
</evidence>
<keyword evidence="10" id="KW-0521">NADP</keyword>
<organism evidence="15 16">
    <name type="scientific">Microtus ochrogaster</name>
    <name type="common">Prairie vole</name>
    <dbReference type="NCBI Taxonomy" id="79684"/>
    <lineage>
        <taxon>Eukaryota</taxon>
        <taxon>Metazoa</taxon>
        <taxon>Chordata</taxon>
        <taxon>Craniata</taxon>
        <taxon>Vertebrata</taxon>
        <taxon>Euteleostomi</taxon>
        <taxon>Mammalia</taxon>
        <taxon>Eutheria</taxon>
        <taxon>Euarchontoglires</taxon>
        <taxon>Glires</taxon>
        <taxon>Rodentia</taxon>
        <taxon>Myomorpha</taxon>
        <taxon>Muroidea</taxon>
        <taxon>Cricetidae</taxon>
        <taxon>Arvicolinae</taxon>
        <taxon>Microtus</taxon>
    </lineage>
</organism>
<keyword evidence="6" id="KW-0285">Flavoprotein</keyword>
<dbReference type="RefSeq" id="XP_005372390.1">
    <property type="nucleotide sequence ID" value="XM_005372333.1"/>
</dbReference>